<dbReference type="SUPFAM" id="SSF56496">
    <property type="entry name" value="Fibrinogen C-terminal domain-like"/>
    <property type="match status" value="1"/>
</dbReference>
<dbReference type="InterPro" id="IPR002181">
    <property type="entry name" value="Fibrinogen_a/b/g_C_dom"/>
</dbReference>
<dbReference type="InterPro" id="IPR003609">
    <property type="entry name" value="Pan_app"/>
</dbReference>
<dbReference type="Gene3D" id="3.90.215.10">
    <property type="entry name" value="Gamma Fibrinogen, chain A, domain 1"/>
    <property type="match status" value="1"/>
</dbReference>
<name>A0A8B6CB05_MYTGA</name>
<feature type="domain" description="Fibrinogen C-terminal" evidence="3">
    <location>
        <begin position="94"/>
        <end position="221"/>
    </location>
</feature>
<dbReference type="EMBL" id="UYJE01001436">
    <property type="protein sequence ID" value="VDI02121.1"/>
    <property type="molecule type" value="Genomic_DNA"/>
</dbReference>
<dbReference type="InterPro" id="IPR036056">
    <property type="entry name" value="Fibrinogen-like_C"/>
</dbReference>
<feature type="region of interest" description="Disordered" evidence="1">
    <location>
        <begin position="261"/>
        <end position="299"/>
    </location>
</feature>
<dbReference type="SMART" id="SM00186">
    <property type="entry name" value="FBG"/>
    <property type="match status" value="1"/>
</dbReference>
<keyword evidence="5" id="KW-1185">Reference proteome</keyword>
<dbReference type="AlphaFoldDB" id="A0A8B6CB05"/>
<feature type="chain" id="PRO_5032630634" description="Fibrinogen C-terminal domain-containing protein" evidence="2">
    <location>
        <begin position="16"/>
        <end position="378"/>
    </location>
</feature>
<evidence type="ECO:0000256" key="2">
    <source>
        <dbReference type="SAM" id="SignalP"/>
    </source>
</evidence>
<dbReference type="PROSITE" id="PS51406">
    <property type="entry name" value="FIBRINOGEN_C_2"/>
    <property type="match status" value="1"/>
</dbReference>
<evidence type="ECO:0000313" key="4">
    <source>
        <dbReference type="EMBL" id="VDI02121.1"/>
    </source>
</evidence>
<sequence>MLYYAFLIFLPLCRGISRTDQDFFIYQNKSFHSSEIIIQELIESALGCANLCTIQPNCCAASFNKVTQSCQLVSSCVPVTLPSESTWMISKTVYKVQSAITDCSDLPVESSGQYEMITFNSNVIQVYCAEGGWMVIQRRIDGNTDFYRNWTEYKQGFGDIAADFYIGNDNLHTILSRKTYTLLIDLEDWTNENRYAEYNTFHVGNEATNYTLSIGDYNGTAESDPMSKQSADSYVQTVMASNIVSVPIEIHAERPVSNFNTFALTPRKTTKRRRSDGNNKNGTKKQRNSPGVLDDKNRHALEDNQCIGVQGKASNKSDMNTIKVVSKQTNSNDLNDLKIMVGNLTDSMNTLRDHLSTRIDSLESNFAKTIEKVVDRKN</sequence>
<accession>A0A8B6CB05</accession>
<organism evidence="4 5">
    <name type="scientific">Mytilus galloprovincialis</name>
    <name type="common">Mediterranean mussel</name>
    <dbReference type="NCBI Taxonomy" id="29158"/>
    <lineage>
        <taxon>Eukaryota</taxon>
        <taxon>Metazoa</taxon>
        <taxon>Spiralia</taxon>
        <taxon>Lophotrochozoa</taxon>
        <taxon>Mollusca</taxon>
        <taxon>Bivalvia</taxon>
        <taxon>Autobranchia</taxon>
        <taxon>Pteriomorphia</taxon>
        <taxon>Mytilida</taxon>
        <taxon>Mytiloidea</taxon>
        <taxon>Mytilidae</taxon>
        <taxon>Mytilinae</taxon>
        <taxon>Mytilus</taxon>
    </lineage>
</organism>
<evidence type="ECO:0000313" key="5">
    <source>
        <dbReference type="Proteomes" id="UP000596742"/>
    </source>
</evidence>
<dbReference type="Proteomes" id="UP000596742">
    <property type="component" value="Unassembled WGS sequence"/>
</dbReference>
<dbReference type="OrthoDB" id="10330660at2759"/>
<comment type="caution">
    <text evidence="4">The sequence shown here is derived from an EMBL/GenBank/DDBJ whole genome shotgun (WGS) entry which is preliminary data.</text>
</comment>
<protein>
    <recommendedName>
        <fullName evidence="3">Fibrinogen C-terminal domain-containing protein</fullName>
    </recommendedName>
</protein>
<reference evidence="4" key="1">
    <citation type="submission" date="2018-11" db="EMBL/GenBank/DDBJ databases">
        <authorList>
            <person name="Alioto T."/>
            <person name="Alioto T."/>
        </authorList>
    </citation>
    <scope>NUCLEOTIDE SEQUENCE</scope>
</reference>
<dbReference type="Pfam" id="PF00147">
    <property type="entry name" value="Fibrinogen_C"/>
    <property type="match status" value="1"/>
</dbReference>
<evidence type="ECO:0000256" key="1">
    <source>
        <dbReference type="SAM" id="MobiDB-lite"/>
    </source>
</evidence>
<evidence type="ECO:0000259" key="3">
    <source>
        <dbReference type="PROSITE" id="PS51406"/>
    </source>
</evidence>
<keyword evidence="2" id="KW-0732">Signal</keyword>
<dbReference type="Pfam" id="PF00024">
    <property type="entry name" value="PAN_1"/>
    <property type="match status" value="1"/>
</dbReference>
<gene>
    <name evidence="4" type="ORF">MGAL_10B081283</name>
</gene>
<dbReference type="GO" id="GO:0005615">
    <property type="term" value="C:extracellular space"/>
    <property type="evidence" value="ECO:0007669"/>
    <property type="project" value="TreeGrafter"/>
</dbReference>
<feature type="signal peptide" evidence="2">
    <location>
        <begin position="1"/>
        <end position="15"/>
    </location>
</feature>
<dbReference type="PANTHER" id="PTHR19143">
    <property type="entry name" value="FIBRINOGEN/TENASCIN/ANGIOPOEITIN"/>
    <property type="match status" value="1"/>
</dbReference>
<proteinExistence type="predicted"/>
<dbReference type="InterPro" id="IPR014716">
    <property type="entry name" value="Fibrinogen_a/b/g_C_1"/>
</dbReference>
<dbReference type="InterPro" id="IPR050373">
    <property type="entry name" value="Fibrinogen_C-term_domain"/>
</dbReference>